<dbReference type="SUPFAM" id="SSF56053">
    <property type="entry name" value="Ribosomal protein L6"/>
    <property type="match status" value="2"/>
</dbReference>
<keyword evidence="6" id="KW-0699">rRNA-binding</keyword>
<feature type="domain" description="Large ribosomal subunit protein uL6 alpha-beta" evidence="7">
    <location>
        <begin position="11"/>
        <end position="80"/>
    </location>
</feature>
<comment type="similarity">
    <text evidence="5">Belongs to the universal ribosomal protein uL6 family.</text>
</comment>
<evidence type="ECO:0000256" key="2">
    <source>
        <dbReference type="ARBA" id="ARBA00023274"/>
    </source>
</evidence>
<comment type="function">
    <text evidence="6">This protein binds to the 23S rRNA, and is important in its secondary structure. It is located near the subunit interface in the base of the L7/L12 stalk, and near the tRNA binding site of the peptidyltransferase center.</text>
</comment>
<dbReference type="InterPro" id="IPR036789">
    <property type="entry name" value="Ribosomal_uL6-like_a/b-dom_sf"/>
</dbReference>
<dbReference type="PRINTS" id="PR00059">
    <property type="entry name" value="RIBOSOMALL6"/>
</dbReference>
<evidence type="ECO:0000313" key="9">
    <source>
        <dbReference type="Proteomes" id="UP000298636"/>
    </source>
</evidence>
<dbReference type="GO" id="GO:0019843">
    <property type="term" value="F:rRNA binding"/>
    <property type="evidence" value="ECO:0007669"/>
    <property type="project" value="UniProtKB-UniRule"/>
</dbReference>
<evidence type="ECO:0000256" key="4">
    <source>
        <dbReference type="NCBIfam" id="TIGR03654"/>
    </source>
</evidence>
<dbReference type="NCBIfam" id="TIGR03654">
    <property type="entry name" value="L6_bact"/>
    <property type="match status" value="1"/>
</dbReference>
<dbReference type="RefSeq" id="WP_158352017.1">
    <property type="nucleotide sequence ID" value="NZ_CP032998.1"/>
</dbReference>
<evidence type="ECO:0000256" key="1">
    <source>
        <dbReference type="ARBA" id="ARBA00022980"/>
    </source>
</evidence>
<dbReference type="PROSITE" id="PS00525">
    <property type="entry name" value="RIBOSOMAL_L6_1"/>
    <property type="match status" value="1"/>
</dbReference>
<dbReference type="EMBL" id="CP032998">
    <property type="protein sequence ID" value="QCI26472.1"/>
    <property type="molecule type" value="Genomic_DNA"/>
</dbReference>
<dbReference type="InterPro" id="IPR000702">
    <property type="entry name" value="Ribosomal_uL6-like"/>
</dbReference>
<organism evidence="8 9">
    <name type="scientific">Buchnera aphidicola</name>
    <name type="common">Stegophylla sp.</name>
    <dbReference type="NCBI Taxonomy" id="2315800"/>
    <lineage>
        <taxon>Bacteria</taxon>
        <taxon>Pseudomonadati</taxon>
        <taxon>Pseudomonadota</taxon>
        <taxon>Gammaproteobacteria</taxon>
        <taxon>Enterobacterales</taxon>
        <taxon>Erwiniaceae</taxon>
        <taxon>Buchnera</taxon>
    </lineage>
</organism>
<dbReference type="InterPro" id="IPR019906">
    <property type="entry name" value="Ribosomal_uL6_bac-type"/>
</dbReference>
<dbReference type="GO" id="GO:0002181">
    <property type="term" value="P:cytoplasmic translation"/>
    <property type="evidence" value="ECO:0007669"/>
    <property type="project" value="TreeGrafter"/>
</dbReference>
<evidence type="ECO:0000313" key="8">
    <source>
        <dbReference type="EMBL" id="QCI26472.1"/>
    </source>
</evidence>
<name>A0A4D6YBI8_9GAMM</name>
<evidence type="ECO:0000259" key="7">
    <source>
        <dbReference type="Pfam" id="PF00347"/>
    </source>
</evidence>
<evidence type="ECO:0000256" key="5">
    <source>
        <dbReference type="RuleBase" id="RU003869"/>
    </source>
</evidence>
<keyword evidence="6" id="KW-0694">RNA-binding</keyword>
<evidence type="ECO:0000256" key="3">
    <source>
        <dbReference type="ARBA" id="ARBA00035454"/>
    </source>
</evidence>
<dbReference type="Proteomes" id="UP000298636">
    <property type="component" value="Chromosome"/>
</dbReference>
<dbReference type="GO" id="GO:0022625">
    <property type="term" value="C:cytosolic large ribosomal subunit"/>
    <property type="evidence" value="ECO:0007669"/>
    <property type="project" value="UniProtKB-UniRule"/>
</dbReference>
<dbReference type="InterPro" id="IPR020040">
    <property type="entry name" value="Ribosomal_uL6_a/b-dom"/>
</dbReference>
<dbReference type="Pfam" id="PF00347">
    <property type="entry name" value="Ribosomal_L6"/>
    <property type="match status" value="2"/>
</dbReference>
<dbReference type="Gene3D" id="3.90.930.12">
    <property type="entry name" value="Ribosomal protein L6, alpha-beta domain"/>
    <property type="match status" value="2"/>
</dbReference>
<keyword evidence="9" id="KW-1185">Reference proteome</keyword>
<dbReference type="AlphaFoldDB" id="A0A4D6YBI8"/>
<proteinExistence type="inferred from homology"/>
<keyword evidence="1 5" id="KW-0689">Ribosomal protein</keyword>
<protein>
    <recommendedName>
        <fullName evidence="3 4">50S ribosomal protein L6</fullName>
    </recommendedName>
</protein>
<feature type="domain" description="Large ribosomal subunit protein uL6 alpha-beta" evidence="7">
    <location>
        <begin position="90"/>
        <end position="165"/>
    </location>
</feature>
<keyword evidence="2 5" id="KW-0687">Ribonucleoprotein</keyword>
<dbReference type="PIRSF" id="PIRSF002162">
    <property type="entry name" value="Ribosomal_L6"/>
    <property type="match status" value="1"/>
</dbReference>
<dbReference type="InterPro" id="IPR002358">
    <property type="entry name" value="Ribosomal_uL6_CS"/>
</dbReference>
<dbReference type="OrthoDB" id="9805007at2"/>
<gene>
    <name evidence="8" type="ORF">D9V79_01585</name>
</gene>
<evidence type="ECO:0000256" key="6">
    <source>
        <dbReference type="RuleBase" id="RU003870"/>
    </source>
</evidence>
<sequence length="178" mass="20199">MSRIAKKFIIVPKNVSIVLDHNMIVVKSKGKIFKKYFHSSVIIKNKNNMLFFSPKFNKHDAWMQAGTVRSLVNSMIIGITIGFSKTLKLIGVGYKVSVEPNNIIHMFLGYSHAVQYTLPDGIVAENISATEIILRSFDKQLLGQVAANLRFKRKPESYKGKGVRYVDELVRIKEAKKK</sequence>
<reference evidence="8 9" key="1">
    <citation type="submission" date="2018-10" db="EMBL/GenBank/DDBJ databases">
        <title>Comparative functional genomics of the obligate endosymbiont Buchnera aphidicola.</title>
        <authorList>
            <person name="Chong R.A."/>
        </authorList>
    </citation>
    <scope>NUCLEOTIDE SEQUENCE [LARGE SCALE GENOMIC DNA]</scope>
    <source>
        <strain evidence="8 9">Ssp</strain>
    </source>
</reference>
<dbReference type="GO" id="GO:0003735">
    <property type="term" value="F:structural constituent of ribosome"/>
    <property type="evidence" value="ECO:0007669"/>
    <property type="project" value="UniProtKB-UniRule"/>
</dbReference>
<dbReference type="PANTHER" id="PTHR11655:SF14">
    <property type="entry name" value="LARGE RIBOSOMAL SUBUNIT PROTEIN UL6M"/>
    <property type="match status" value="1"/>
</dbReference>
<accession>A0A4D6YBI8</accession>
<dbReference type="PANTHER" id="PTHR11655">
    <property type="entry name" value="60S/50S RIBOSOMAL PROTEIN L6/L9"/>
    <property type="match status" value="1"/>
</dbReference>